<sequence>MDIGRLIILISFAIYYVFAYKKDKKGINIFMIFVLIYGIIYRMPYSLYSMSNTLFQSILDITFLILCLMIALIFAKDKLAKKTSES</sequence>
<feature type="transmembrane region" description="Helical" evidence="1">
    <location>
        <begin position="29"/>
        <end position="48"/>
    </location>
</feature>
<evidence type="ECO:0000313" key="2">
    <source>
        <dbReference type="EMBL" id="MBP2022001.1"/>
    </source>
</evidence>
<keyword evidence="1" id="KW-1133">Transmembrane helix</keyword>
<dbReference type="EMBL" id="JAGGLL010000012">
    <property type="protein sequence ID" value="MBP2022001.1"/>
    <property type="molecule type" value="Genomic_DNA"/>
</dbReference>
<gene>
    <name evidence="2" type="ORF">J2Z44_001802</name>
</gene>
<proteinExistence type="predicted"/>
<keyword evidence="1" id="KW-0812">Transmembrane</keyword>
<keyword evidence="1" id="KW-0472">Membrane</keyword>
<keyword evidence="3" id="KW-1185">Reference proteome</keyword>
<evidence type="ECO:0000256" key="1">
    <source>
        <dbReference type="SAM" id="Phobius"/>
    </source>
</evidence>
<dbReference type="Proteomes" id="UP001519308">
    <property type="component" value="Unassembled WGS sequence"/>
</dbReference>
<feature type="transmembrane region" description="Helical" evidence="1">
    <location>
        <begin position="6"/>
        <end position="22"/>
    </location>
</feature>
<dbReference type="RefSeq" id="WP_021282155.1">
    <property type="nucleotide sequence ID" value="NZ_JAGGLL010000012.1"/>
</dbReference>
<accession>A0ABS4K2J3</accession>
<organism evidence="2 3">
    <name type="scientific">Clostridium punense</name>
    <dbReference type="NCBI Taxonomy" id="1054297"/>
    <lineage>
        <taxon>Bacteria</taxon>
        <taxon>Bacillati</taxon>
        <taxon>Bacillota</taxon>
        <taxon>Clostridia</taxon>
        <taxon>Eubacteriales</taxon>
        <taxon>Clostridiaceae</taxon>
        <taxon>Clostridium</taxon>
    </lineage>
</organism>
<feature type="transmembrane region" description="Helical" evidence="1">
    <location>
        <begin position="54"/>
        <end position="75"/>
    </location>
</feature>
<comment type="caution">
    <text evidence="2">The sequence shown here is derived from an EMBL/GenBank/DDBJ whole genome shotgun (WGS) entry which is preliminary data.</text>
</comment>
<evidence type="ECO:0000313" key="3">
    <source>
        <dbReference type="Proteomes" id="UP001519308"/>
    </source>
</evidence>
<protein>
    <submittedName>
        <fullName evidence="2">Prolipoprotein diacylglyceryltransferase</fullName>
    </submittedName>
</protein>
<name>A0ABS4K2J3_9CLOT</name>
<reference evidence="2 3" key="1">
    <citation type="submission" date="2021-03" db="EMBL/GenBank/DDBJ databases">
        <title>Genomic Encyclopedia of Type Strains, Phase IV (KMG-IV): sequencing the most valuable type-strain genomes for metagenomic binning, comparative biology and taxonomic classification.</title>
        <authorList>
            <person name="Goeker M."/>
        </authorList>
    </citation>
    <scope>NUCLEOTIDE SEQUENCE [LARGE SCALE GENOMIC DNA]</scope>
    <source>
        <strain evidence="2 3">DSM 28650</strain>
    </source>
</reference>